<sequence length="77" mass="7815">MTDVLFPVISADNPESEGTLATWFAEDGSNVAEGDLLAEVAVDKVDMEIVAASAGILTHAVEEGAVVVQGAVIGTIS</sequence>
<dbReference type="CDD" id="cd06849">
    <property type="entry name" value="lipoyl_domain"/>
    <property type="match status" value="1"/>
</dbReference>
<dbReference type="InterPro" id="IPR003016">
    <property type="entry name" value="2-oxoA_DH_lipoyl-BS"/>
</dbReference>
<accession>A0A852RKH1</accession>
<comment type="caution">
    <text evidence="3">The sequence shown here is derived from an EMBL/GenBank/DDBJ whole genome shotgun (WGS) entry which is preliminary data.</text>
</comment>
<name>A0A852RKH1_9ACTN</name>
<dbReference type="InterPro" id="IPR000089">
    <property type="entry name" value="Biotin_lipoyl"/>
</dbReference>
<dbReference type="PROSITE" id="PS00189">
    <property type="entry name" value="LIPOYL"/>
    <property type="match status" value="1"/>
</dbReference>
<keyword evidence="3" id="KW-0012">Acyltransferase</keyword>
<dbReference type="Gene3D" id="2.40.50.100">
    <property type="match status" value="1"/>
</dbReference>
<dbReference type="InterPro" id="IPR011053">
    <property type="entry name" value="Single_hybrid_motif"/>
</dbReference>
<dbReference type="RefSeq" id="WP_179725736.1">
    <property type="nucleotide sequence ID" value="NZ_JACCBF010000001.1"/>
</dbReference>
<keyword evidence="1" id="KW-0450">Lipoyl</keyword>
<evidence type="ECO:0000259" key="2">
    <source>
        <dbReference type="Pfam" id="PF00364"/>
    </source>
</evidence>
<dbReference type="Proteomes" id="UP000582231">
    <property type="component" value="Unassembled WGS sequence"/>
</dbReference>
<dbReference type="AlphaFoldDB" id="A0A852RKH1"/>
<gene>
    <name evidence="3" type="ORF">BJ958_000896</name>
</gene>
<dbReference type="SUPFAM" id="SSF51230">
    <property type="entry name" value="Single hybrid motif"/>
    <property type="match status" value="1"/>
</dbReference>
<dbReference type="EMBL" id="JACCBF010000001">
    <property type="protein sequence ID" value="NYD29350.1"/>
    <property type="molecule type" value="Genomic_DNA"/>
</dbReference>
<protein>
    <submittedName>
        <fullName evidence="3">Pyruvate/2-oxoglutarate dehydrogenase complex dihydrolipoamide acyltransferase (E2) component</fullName>
    </submittedName>
</protein>
<evidence type="ECO:0000313" key="4">
    <source>
        <dbReference type="Proteomes" id="UP000582231"/>
    </source>
</evidence>
<organism evidence="3 4">
    <name type="scientific">Nocardioides kongjuensis</name>
    <dbReference type="NCBI Taxonomy" id="349522"/>
    <lineage>
        <taxon>Bacteria</taxon>
        <taxon>Bacillati</taxon>
        <taxon>Actinomycetota</taxon>
        <taxon>Actinomycetes</taxon>
        <taxon>Propionibacteriales</taxon>
        <taxon>Nocardioidaceae</taxon>
        <taxon>Nocardioides</taxon>
    </lineage>
</organism>
<keyword evidence="3" id="KW-0808">Transferase</keyword>
<evidence type="ECO:0000256" key="1">
    <source>
        <dbReference type="ARBA" id="ARBA00022823"/>
    </source>
</evidence>
<proteinExistence type="predicted"/>
<keyword evidence="3" id="KW-0670">Pyruvate</keyword>
<reference evidence="3 4" key="1">
    <citation type="submission" date="2020-07" db="EMBL/GenBank/DDBJ databases">
        <title>Sequencing the genomes of 1000 actinobacteria strains.</title>
        <authorList>
            <person name="Klenk H.-P."/>
        </authorList>
    </citation>
    <scope>NUCLEOTIDE SEQUENCE [LARGE SCALE GENOMIC DNA]</scope>
    <source>
        <strain evidence="3 4">DSM 19082</strain>
    </source>
</reference>
<keyword evidence="4" id="KW-1185">Reference proteome</keyword>
<dbReference type="GO" id="GO:0016746">
    <property type="term" value="F:acyltransferase activity"/>
    <property type="evidence" value="ECO:0007669"/>
    <property type="project" value="UniProtKB-KW"/>
</dbReference>
<feature type="domain" description="Lipoyl-binding" evidence="2">
    <location>
        <begin position="17"/>
        <end position="76"/>
    </location>
</feature>
<dbReference type="Pfam" id="PF00364">
    <property type="entry name" value="Biotin_lipoyl"/>
    <property type="match status" value="1"/>
</dbReference>
<evidence type="ECO:0000313" key="3">
    <source>
        <dbReference type="EMBL" id="NYD29350.1"/>
    </source>
</evidence>